<reference evidence="2" key="1">
    <citation type="submission" date="2013-03" db="EMBL/GenBank/DDBJ databases">
        <title>The Genome Sequence of Anopheles christyi ACHKN1017.</title>
        <authorList>
            <consortium name="The Broad Institute Genomics Platform"/>
            <person name="Neafsey D.E."/>
            <person name="Besansky N."/>
            <person name="Walker B."/>
            <person name="Young S.K."/>
            <person name="Zeng Q."/>
            <person name="Gargeya S."/>
            <person name="Fitzgerald M."/>
            <person name="Haas B."/>
            <person name="Abouelleil A."/>
            <person name="Allen A.W."/>
            <person name="Alvarado L."/>
            <person name="Arachchi H.M."/>
            <person name="Berlin A.M."/>
            <person name="Chapman S.B."/>
            <person name="Gainer-Dewar J."/>
            <person name="Goldberg J."/>
            <person name="Griggs A."/>
            <person name="Gujja S."/>
            <person name="Hansen M."/>
            <person name="Howarth C."/>
            <person name="Imamovic A."/>
            <person name="Ireland A."/>
            <person name="Larimer J."/>
            <person name="McCowan C."/>
            <person name="Murphy C."/>
            <person name="Pearson M."/>
            <person name="Poon T.W."/>
            <person name="Priest M."/>
            <person name="Roberts A."/>
            <person name="Saif S."/>
            <person name="Shea T."/>
            <person name="Sisk P."/>
            <person name="Sykes S."/>
            <person name="Wortman J."/>
            <person name="Nusbaum C."/>
            <person name="Birren B."/>
        </authorList>
    </citation>
    <scope>NUCLEOTIDE SEQUENCE [LARGE SCALE GENOMIC DNA]</scope>
    <source>
        <strain evidence="2">ACHKN1017</strain>
    </source>
</reference>
<dbReference type="Pfam" id="PF05705">
    <property type="entry name" value="DUF829"/>
    <property type="match status" value="2"/>
</dbReference>
<name>A0A182JPA9_9DIPT</name>
<keyword evidence="2" id="KW-1185">Reference proteome</keyword>
<dbReference type="Gene3D" id="3.40.50.1820">
    <property type="entry name" value="alpha/beta hydrolase"/>
    <property type="match status" value="2"/>
</dbReference>
<organism evidence="1 2">
    <name type="scientific">Anopheles christyi</name>
    <dbReference type="NCBI Taxonomy" id="43041"/>
    <lineage>
        <taxon>Eukaryota</taxon>
        <taxon>Metazoa</taxon>
        <taxon>Ecdysozoa</taxon>
        <taxon>Arthropoda</taxon>
        <taxon>Hexapoda</taxon>
        <taxon>Insecta</taxon>
        <taxon>Pterygota</taxon>
        <taxon>Neoptera</taxon>
        <taxon>Endopterygota</taxon>
        <taxon>Diptera</taxon>
        <taxon>Nematocera</taxon>
        <taxon>Culicoidea</taxon>
        <taxon>Culicidae</taxon>
        <taxon>Anophelinae</taxon>
        <taxon>Anopheles</taxon>
    </lineage>
</organism>
<dbReference type="EnsemblMetazoa" id="ACHR000343-RA">
    <property type="protein sequence ID" value="ACHR000343-PA"/>
    <property type="gene ID" value="ACHR000343"/>
</dbReference>
<sequence>MAQQGPIEPVRFTKNMTFFTNRKQSYGKDNQSLRLTETLDKPLVFIFAWLQASDKHLAKYADFYLDQGFEVLCVYITPWQLVWPVNGSQKVAADVVKFLTNNDFPEGVVIHGFSVGGYLWGECLVKLQADSAGKSVLEKIRGQVWDSLADITEIPVGVPHAVLPHNPTLQGVLRNYINYHMKLFHEEATQYYVKCTHLFHYEPAQCPALLLVSKTDPVGTEKANSRLRGIWESVGVKTSLKCWDKSPHVGHFHKHRDEYIELLLAHLRALDLPMYNHMCKMAIRSLRYVASVGANVPKPMTCIGGALQQQQQFIGTNSIARCAAAAAPASNWSAQSVRFFSALQPSSLGSERRFDRIVAERNICAPKVHTMVNARTVATQEITRSIQLFTDKPRNVEKDQQTLRLKEQCDRPAVLIISWLNARQKHLAKYAQLYIDQGFDVFCAHITPWQLLWPVKGTQLVAAEIVKFLKNNDFKHGLVLHGFSVGGYLWGECLVHIARDLPNYQVVLDRVIGQVWDSAADITEISVGVPKALFPKNPTLQSALKKYMLYHMKAFHEPATSHYIRSSQMFHTNLLRCPALFLMSKTDPVGTVEANTRVKDSWEQSGVKTTVKCWDRSPHVGHFMKHRDEYIDVLFHHLRQLNLHSLKQDALLRAKL</sequence>
<dbReference type="VEuPathDB" id="VectorBase:ACHR000343"/>
<dbReference type="SUPFAM" id="SSF53474">
    <property type="entry name" value="alpha/beta-Hydrolases"/>
    <property type="match status" value="2"/>
</dbReference>
<reference evidence="1" key="2">
    <citation type="submission" date="2020-05" db="UniProtKB">
        <authorList>
            <consortium name="EnsemblMetazoa"/>
        </authorList>
    </citation>
    <scope>IDENTIFICATION</scope>
    <source>
        <strain evidence="1">ACHKN1017</strain>
    </source>
</reference>
<dbReference type="PANTHER" id="PTHR20908:SF1">
    <property type="entry name" value="LD15586P"/>
    <property type="match status" value="1"/>
</dbReference>
<dbReference type="Proteomes" id="UP000075881">
    <property type="component" value="Unassembled WGS sequence"/>
</dbReference>
<dbReference type="InterPro" id="IPR008547">
    <property type="entry name" value="DUF829_TMEM53"/>
</dbReference>
<dbReference type="GO" id="GO:0017171">
    <property type="term" value="F:serine hydrolase activity"/>
    <property type="evidence" value="ECO:0007669"/>
    <property type="project" value="TreeGrafter"/>
</dbReference>
<evidence type="ECO:0000313" key="1">
    <source>
        <dbReference type="EnsemblMetazoa" id="ACHR000343-PA"/>
    </source>
</evidence>
<protein>
    <submittedName>
        <fullName evidence="1">Uncharacterized protein</fullName>
    </submittedName>
</protein>
<proteinExistence type="predicted"/>
<evidence type="ECO:0000313" key="2">
    <source>
        <dbReference type="Proteomes" id="UP000075881"/>
    </source>
</evidence>
<dbReference type="AlphaFoldDB" id="A0A182JPA9"/>
<accession>A0A182JPA9</accession>
<dbReference type="PANTHER" id="PTHR20908">
    <property type="entry name" value="LD15586P"/>
    <property type="match status" value="1"/>
</dbReference>
<dbReference type="InterPro" id="IPR029058">
    <property type="entry name" value="AB_hydrolase_fold"/>
</dbReference>